<dbReference type="AlphaFoldDB" id="M8CD99"/>
<evidence type="ECO:0000313" key="3">
    <source>
        <dbReference type="EnsemblPlants" id="EMT32128"/>
    </source>
</evidence>
<dbReference type="InterPro" id="IPR003614">
    <property type="entry name" value="Knottins"/>
</dbReference>
<keyword evidence="1" id="KW-1015">Disulfide bond</keyword>
<dbReference type="InterPro" id="IPR036574">
    <property type="entry name" value="Scorpion_toxin-like_sf"/>
</dbReference>
<dbReference type="Gene3D" id="3.30.30.10">
    <property type="entry name" value="Knottin, scorpion toxin-like"/>
    <property type="match status" value="1"/>
</dbReference>
<dbReference type="SUPFAM" id="SSF57095">
    <property type="entry name" value="Scorpion toxin-like"/>
    <property type="match status" value="1"/>
</dbReference>
<dbReference type="Pfam" id="PF00304">
    <property type="entry name" value="Gamma-thionin"/>
    <property type="match status" value="1"/>
</dbReference>
<organism evidence="3">
    <name type="scientific">Aegilops tauschii</name>
    <name type="common">Tausch's goatgrass</name>
    <name type="synonym">Aegilops squarrosa</name>
    <dbReference type="NCBI Taxonomy" id="37682"/>
    <lineage>
        <taxon>Eukaryota</taxon>
        <taxon>Viridiplantae</taxon>
        <taxon>Streptophyta</taxon>
        <taxon>Embryophyta</taxon>
        <taxon>Tracheophyta</taxon>
        <taxon>Spermatophyta</taxon>
        <taxon>Magnoliopsida</taxon>
        <taxon>Liliopsida</taxon>
        <taxon>Poales</taxon>
        <taxon>Poaceae</taxon>
        <taxon>BOP clade</taxon>
        <taxon>Pooideae</taxon>
        <taxon>Triticodae</taxon>
        <taxon>Triticeae</taxon>
        <taxon>Triticinae</taxon>
        <taxon>Aegilops</taxon>
    </lineage>
</organism>
<evidence type="ECO:0000256" key="1">
    <source>
        <dbReference type="ARBA" id="ARBA00023157"/>
    </source>
</evidence>
<name>M8CD99_AEGTA</name>
<proteinExistence type="predicted"/>
<dbReference type="InterPro" id="IPR008176">
    <property type="entry name" value="Defensin_plant"/>
</dbReference>
<reference evidence="3" key="1">
    <citation type="submission" date="2015-06" db="UniProtKB">
        <authorList>
            <consortium name="EnsemblPlants"/>
        </authorList>
    </citation>
    <scope>IDENTIFICATION</scope>
</reference>
<dbReference type="PROSITE" id="PS00940">
    <property type="entry name" value="GAMMA_THIONIN"/>
    <property type="match status" value="1"/>
</dbReference>
<protein>
    <submittedName>
        <fullName evidence="3">Defensin-like protein</fullName>
    </submittedName>
</protein>
<evidence type="ECO:0000259" key="2">
    <source>
        <dbReference type="Pfam" id="PF00304"/>
    </source>
</evidence>
<accession>M8CD99</accession>
<dbReference type="GO" id="GO:0006952">
    <property type="term" value="P:defense response"/>
    <property type="evidence" value="ECO:0007669"/>
    <property type="project" value="InterPro"/>
</dbReference>
<feature type="domain" description="Knottins-like" evidence="2">
    <location>
        <begin position="12"/>
        <end position="46"/>
    </location>
</feature>
<dbReference type="EnsemblPlants" id="EMT32128">
    <property type="protein sequence ID" value="EMT32128"/>
    <property type="gene ID" value="F775_24617"/>
</dbReference>
<sequence length="125" mass="13890">MGTTRVAEARHRHCESQSHRYRGACWRDDNCKHVCNTEGFPSGKCKFHGFESNLGANKNWSSVCLGVFYHIVTVQCSPNTVTTAEWVSVGPPHFGVEKNQEAPMCRSLRTGALFHTGQAGRALPR</sequence>